<dbReference type="InterPro" id="IPR043148">
    <property type="entry name" value="TagF_C"/>
</dbReference>
<reference evidence="1 2" key="1">
    <citation type="journal article" date="2013" name="ISME J.">
        <title>Multifactorial diversity sustains microbial community stability.</title>
        <authorList>
            <person name="Erkus O."/>
            <person name="de Jager V.C."/>
            <person name="Spus M."/>
            <person name="van Alen-Boerrigter I.J."/>
            <person name="van Rijswijck I.M."/>
            <person name="Hazelwood L."/>
            <person name="Janssen P.W."/>
            <person name="van Hijum S.A."/>
            <person name="Kleerebezem M."/>
            <person name="Smid E.J."/>
        </authorList>
    </citation>
    <scope>NUCLEOTIDE SEQUENCE [LARGE SCALE GENOMIC DNA]</scope>
    <source>
        <strain evidence="1 2">TIFN6</strain>
    </source>
</reference>
<name>T0SH92_LACLC</name>
<proteinExistence type="predicted"/>
<dbReference type="Proteomes" id="UP000015854">
    <property type="component" value="Unassembled WGS sequence"/>
</dbReference>
<evidence type="ECO:0000313" key="1">
    <source>
        <dbReference type="EMBL" id="EQC58312.1"/>
    </source>
</evidence>
<dbReference type="AlphaFoldDB" id="T0SH92"/>
<gene>
    <name evidence="1" type="ORF">LLT6_08455</name>
</gene>
<evidence type="ECO:0000313" key="2">
    <source>
        <dbReference type="Proteomes" id="UP000015854"/>
    </source>
</evidence>
<organism evidence="1 2">
    <name type="scientific">Lactococcus cremoris subsp. cremoris TIFN6</name>
    <dbReference type="NCBI Taxonomy" id="1234876"/>
    <lineage>
        <taxon>Bacteria</taxon>
        <taxon>Bacillati</taxon>
        <taxon>Bacillota</taxon>
        <taxon>Bacilli</taxon>
        <taxon>Lactobacillales</taxon>
        <taxon>Streptococcaceae</taxon>
        <taxon>Lactococcus</taxon>
        <taxon>Lactococcus cremoris subsp. cremoris</taxon>
    </lineage>
</organism>
<dbReference type="PATRIC" id="fig|1234876.3.peg.143"/>
<accession>T0SH92</accession>
<dbReference type="PANTHER" id="PTHR37316:SF3">
    <property type="entry name" value="TEICHOIC ACID GLYCEROL-PHOSPHATE TRANSFERASE"/>
    <property type="match status" value="1"/>
</dbReference>
<comment type="caution">
    <text evidence="1">The sequence shown here is derived from an EMBL/GenBank/DDBJ whole genome shotgun (WGS) entry which is preliminary data.</text>
</comment>
<dbReference type="GO" id="GO:0047355">
    <property type="term" value="F:CDP-glycerol glycerophosphotransferase activity"/>
    <property type="evidence" value="ECO:0007669"/>
    <property type="project" value="InterPro"/>
</dbReference>
<dbReference type="Gene3D" id="3.40.50.12580">
    <property type="match status" value="1"/>
</dbReference>
<dbReference type="Pfam" id="PF04464">
    <property type="entry name" value="Glyphos_transf"/>
    <property type="match status" value="1"/>
</dbReference>
<dbReference type="InterPro" id="IPR007554">
    <property type="entry name" value="Glycerophosphate_synth"/>
</dbReference>
<dbReference type="PANTHER" id="PTHR37316">
    <property type="entry name" value="TEICHOIC ACID GLYCEROL-PHOSPHATE PRIMASE"/>
    <property type="match status" value="1"/>
</dbReference>
<dbReference type="SUPFAM" id="SSF53756">
    <property type="entry name" value="UDP-Glycosyltransferase/glycogen phosphorylase"/>
    <property type="match status" value="1"/>
</dbReference>
<sequence>MINEVKLVAKYRGEFIEGVLNKSKHDNLKYYLGREIFPAVDFEFNINLAGMLNQELQSIEFYFNYQDKYAAAHLVHGWNSRFYWKNDFFIGEEAIIKKSWSSHALVVEKLTKHSLNNTVLSRKKNYKDNFLFERYVDYFESYRNKRIWLFIDRPTTIGDNAEALFRYCANREDGIEKFMIIPDETYYQNFEGVSANIIIYGSFEYKFLLMFAEKVISSTTFWEWVNIDTNIPKYEFKLIVQALSNAQEVFLQHGIIRKTSFSDWYLNSSSKNFDFMLTSTEKEYELMRSEDTGFKEKQVQLTGLPRFDFLKNHAENMITFLPTWRIQYSKDDGSYDKHFKESDFYKSINEFLNDEKLLELLRKNNYRFIFKAHPKFFVQIEDFDIPEEIEIVSTELSYNEIYEKSAILITDYSSAVVDFAYLKKPIIYYHSIKDEDEENPEYFSYEKDGFGEICPTIESVINKVQNYIDNNCSMEEKYVKRIDSFFKYTDKNNSERVYEEILRLPIPNKNKII</sequence>
<dbReference type="EMBL" id="ATBB01000023">
    <property type="protein sequence ID" value="EQC58312.1"/>
    <property type="molecule type" value="Genomic_DNA"/>
</dbReference>
<dbReference type="InterPro" id="IPR051612">
    <property type="entry name" value="Teichoic_Acid_Biosynth"/>
</dbReference>
<dbReference type="GO" id="GO:0016020">
    <property type="term" value="C:membrane"/>
    <property type="evidence" value="ECO:0007669"/>
    <property type="project" value="InterPro"/>
</dbReference>
<protein>
    <submittedName>
        <fullName evidence="1">Uncharacterized protein</fullName>
    </submittedName>
</protein>